<dbReference type="PANTHER" id="PTHR43792">
    <property type="entry name" value="GNAT FAMILY, PUTATIVE (AFU_ORTHOLOGUE AFUA_3G00765)-RELATED-RELATED"/>
    <property type="match status" value="1"/>
</dbReference>
<dbReference type="PROSITE" id="PS51186">
    <property type="entry name" value="GNAT"/>
    <property type="match status" value="1"/>
</dbReference>
<dbReference type="RefSeq" id="WP_221888292.1">
    <property type="nucleotide sequence ID" value="NZ_FXTJ01000009.1"/>
</dbReference>
<accession>A0A521FHY3</accession>
<gene>
    <name evidence="2" type="ORF">SAMN06273567_10945</name>
</gene>
<feature type="domain" description="N-acetyltransferase" evidence="1">
    <location>
        <begin position="2"/>
        <end position="164"/>
    </location>
</feature>
<protein>
    <submittedName>
        <fullName evidence="2">Protein N-acetyltransferase, RimJ/RimL family</fullName>
    </submittedName>
</protein>
<dbReference type="GO" id="GO:0016747">
    <property type="term" value="F:acyltransferase activity, transferring groups other than amino-acyl groups"/>
    <property type="evidence" value="ECO:0007669"/>
    <property type="project" value="InterPro"/>
</dbReference>
<sequence length="171" mass="18319">MLRLVPVTMDLLDAAIAGDDALARALGHDVTPGWMTFREALHATRNALAASPGSSTWGTRLFVSGEPPELIGWGGFKGAPEGGVVEIGYEIAESRRGRGLATAAARAMVAEACADEQVTRVIAHTLPERNASNRVLEKVGFSDDGDHREDGELVWRYVLVRPPAQEERSTG</sequence>
<evidence type="ECO:0000313" key="2">
    <source>
        <dbReference type="EMBL" id="SMO95679.1"/>
    </source>
</evidence>
<evidence type="ECO:0000313" key="3">
    <source>
        <dbReference type="Proteomes" id="UP000317484"/>
    </source>
</evidence>
<dbReference type="EMBL" id="FXTJ01000009">
    <property type="protein sequence ID" value="SMO95679.1"/>
    <property type="molecule type" value="Genomic_DNA"/>
</dbReference>
<dbReference type="SUPFAM" id="SSF55729">
    <property type="entry name" value="Acyl-CoA N-acyltransferases (Nat)"/>
    <property type="match status" value="1"/>
</dbReference>
<dbReference type="InterPro" id="IPR051531">
    <property type="entry name" value="N-acetyltransferase"/>
</dbReference>
<keyword evidence="2" id="KW-0808">Transferase</keyword>
<dbReference type="Pfam" id="PF13302">
    <property type="entry name" value="Acetyltransf_3"/>
    <property type="match status" value="1"/>
</dbReference>
<dbReference type="PANTHER" id="PTHR43792:SF13">
    <property type="entry name" value="ACETYLTRANSFERASE"/>
    <property type="match status" value="1"/>
</dbReference>
<proteinExistence type="predicted"/>
<name>A0A521FHY3_9ACTN</name>
<organism evidence="2 3">
    <name type="scientific">Geodermatophilus aquaeductus</name>
    <dbReference type="NCBI Taxonomy" id="1564161"/>
    <lineage>
        <taxon>Bacteria</taxon>
        <taxon>Bacillati</taxon>
        <taxon>Actinomycetota</taxon>
        <taxon>Actinomycetes</taxon>
        <taxon>Geodermatophilales</taxon>
        <taxon>Geodermatophilaceae</taxon>
        <taxon>Geodermatophilus</taxon>
    </lineage>
</organism>
<dbReference type="Proteomes" id="UP000317484">
    <property type="component" value="Unassembled WGS sequence"/>
</dbReference>
<dbReference type="InterPro" id="IPR000182">
    <property type="entry name" value="GNAT_dom"/>
</dbReference>
<reference evidence="2 3" key="1">
    <citation type="submission" date="2017-05" db="EMBL/GenBank/DDBJ databases">
        <authorList>
            <person name="Varghese N."/>
            <person name="Submissions S."/>
        </authorList>
    </citation>
    <scope>NUCLEOTIDE SEQUENCE [LARGE SCALE GENOMIC DNA]</scope>
    <source>
        <strain evidence="2 3">DSM 46834</strain>
    </source>
</reference>
<evidence type="ECO:0000259" key="1">
    <source>
        <dbReference type="PROSITE" id="PS51186"/>
    </source>
</evidence>
<keyword evidence="3" id="KW-1185">Reference proteome</keyword>
<dbReference type="InterPro" id="IPR016181">
    <property type="entry name" value="Acyl_CoA_acyltransferase"/>
</dbReference>
<dbReference type="AlphaFoldDB" id="A0A521FHY3"/>
<dbReference type="Gene3D" id="3.40.630.30">
    <property type="match status" value="1"/>
</dbReference>